<dbReference type="EMBL" id="AZEH01000039">
    <property type="protein sequence ID" value="KRL04281.1"/>
    <property type="molecule type" value="Genomic_DNA"/>
</dbReference>
<dbReference type="PANTHER" id="PTHR13767:SF2">
    <property type="entry name" value="PSEUDOURIDYLATE SYNTHASE TRUB1"/>
    <property type="match status" value="1"/>
</dbReference>
<sequence length="308" mass="34634">MNGILPLYKERGMTSNDCVFKCRRIFKMKKIGHSGTLDPGVDGVLPICLGNATKVVNYLMDSGKVYTGEITLGFATATEDLEGKIIARQKIVQPFSEIAIENAMKELTGEMIQIPPLYSAIKVKGRRLYEYARAGDPVERPKRKIRVDYFKQVKKTVYDSEKNLQRIYFEVGCGKGTYIRTLAVDLGKKLGVPAVMSELTRLASGGFTISEAISLTDLEKAAGEGTLSRFLVDSDHALQNFPHYELKSQEWEIVKNGGFLEENKLKKLFGKAPQIVLIYGKKVRCIYKLNTEKKRYQPEQMIDLSEGE</sequence>
<name>A0A0R1M8P5_9LACO</name>
<feature type="domain" description="tRNA pseudouridylate synthase B C-terminal" evidence="7">
    <location>
        <begin position="180"/>
        <end position="238"/>
    </location>
</feature>
<keyword evidence="4 5" id="KW-0413">Isomerase</keyword>
<dbReference type="InterPro" id="IPR014780">
    <property type="entry name" value="tRNA_psdUridine_synth_TruB"/>
</dbReference>
<dbReference type="Pfam" id="PF01509">
    <property type="entry name" value="TruB_N"/>
    <property type="match status" value="1"/>
</dbReference>
<feature type="active site" description="Nucleophile" evidence="5">
    <location>
        <position position="38"/>
    </location>
</feature>
<reference evidence="8 9" key="1">
    <citation type="journal article" date="2015" name="Genome Announc.">
        <title>Expanding the biotechnology potential of lactobacilli through comparative genomics of 213 strains and associated genera.</title>
        <authorList>
            <person name="Sun Z."/>
            <person name="Harris H.M."/>
            <person name="McCann A."/>
            <person name="Guo C."/>
            <person name="Argimon S."/>
            <person name="Zhang W."/>
            <person name="Yang X."/>
            <person name="Jeffery I.B."/>
            <person name="Cooney J.C."/>
            <person name="Kagawa T.F."/>
            <person name="Liu W."/>
            <person name="Song Y."/>
            <person name="Salvetti E."/>
            <person name="Wrobel A."/>
            <person name="Rasinkangas P."/>
            <person name="Parkhill J."/>
            <person name="Rea M.C."/>
            <person name="O'Sullivan O."/>
            <person name="Ritari J."/>
            <person name="Douillard F.P."/>
            <person name="Paul Ross R."/>
            <person name="Yang R."/>
            <person name="Briner A.E."/>
            <person name="Felis G.E."/>
            <person name="de Vos W.M."/>
            <person name="Barrangou R."/>
            <person name="Klaenhammer T.R."/>
            <person name="Caufield P.W."/>
            <person name="Cui Y."/>
            <person name="Zhang H."/>
            <person name="O'Toole P.W."/>
        </authorList>
    </citation>
    <scope>NUCLEOTIDE SEQUENCE [LARGE SCALE GENOMIC DNA]</scope>
    <source>
        <strain evidence="8 9">DSM 19972</strain>
    </source>
</reference>
<evidence type="ECO:0000256" key="2">
    <source>
        <dbReference type="ARBA" id="ARBA00005642"/>
    </source>
</evidence>
<dbReference type="EC" id="5.4.99.25" evidence="5"/>
<dbReference type="RefSeq" id="WP_057896264.1">
    <property type="nucleotide sequence ID" value="NZ_AZEH01000039.1"/>
</dbReference>
<dbReference type="InterPro" id="IPR002501">
    <property type="entry name" value="PsdUridine_synth_N"/>
</dbReference>
<dbReference type="Proteomes" id="UP000051686">
    <property type="component" value="Unassembled WGS sequence"/>
</dbReference>
<evidence type="ECO:0000256" key="1">
    <source>
        <dbReference type="ARBA" id="ARBA00000385"/>
    </source>
</evidence>
<comment type="similarity">
    <text evidence="2 5">Belongs to the pseudouridine synthase TruB family. Type 1 subfamily.</text>
</comment>
<evidence type="ECO:0000259" key="6">
    <source>
        <dbReference type="Pfam" id="PF01509"/>
    </source>
</evidence>
<dbReference type="FunFam" id="3.30.2350.10:FF:000011">
    <property type="entry name" value="tRNA pseudouridine synthase B"/>
    <property type="match status" value="1"/>
</dbReference>
<dbReference type="AlphaFoldDB" id="A0A0R1M8P5"/>
<proteinExistence type="inferred from homology"/>
<comment type="catalytic activity">
    <reaction evidence="1 5">
        <text>uridine(55) in tRNA = pseudouridine(55) in tRNA</text>
        <dbReference type="Rhea" id="RHEA:42532"/>
        <dbReference type="Rhea" id="RHEA-COMP:10101"/>
        <dbReference type="Rhea" id="RHEA-COMP:10102"/>
        <dbReference type="ChEBI" id="CHEBI:65314"/>
        <dbReference type="ChEBI" id="CHEBI:65315"/>
        <dbReference type="EC" id="5.4.99.25"/>
    </reaction>
</comment>
<keyword evidence="9" id="KW-1185">Reference proteome</keyword>
<dbReference type="Pfam" id="PF16198">
    <property type="entry name" value="TruB_C_2"/>
    <property type="match status" value="1"/>
</dbReference>
<evidence type="ECO:0000259" key="7">
    <source>
        <dbReference type="Pfam" id="PF16198"/>
    </source>
</evidence>
<evidence type="ECO:0000256" key="5">
    <source>
        <dbReference type="HAMAP-Rule" id="MF_01080"/>
    </source>
</evidence>
<dbReference type="NCBIfam" id="TIGR00431">
    <property type="entry name" value="TruB"/>
    <property type="match status" value="1"/>
</dbReference>
<dbReference type="SUPFAM" id="SSF55120">
    <property type="entry name" value="Pseudouridine synthase"/>
    <property type="match status" value="1"/>
</dbReference>
<protein>
    <recommendedName>
        <fullName evidence="5">tRNA pseudouridine synthase B</fullName>
        <ecNumber evidence="5">5.4.99.25</ecNumber>
    </recommendedName>
    <alternativeName>
        <fullName evidence="5">tRNA pseudouridine(55) synthase</fullName>
        <shortName evidence="5">Psi55 synthase</shortName>
    </alternativeName>
    <alternativeName>
        <fullName evidence="5">tRNA pseudouridylate synthase</fullName>
    </alternativeName>
    <alternativeName>
        <fullName evidence="5">tRNA-uridine isomerase</fullName>
    </alternativeName>
</protein>
<dbReference type="GO" id="GO:0031119">
    <property type="term" value="P:tRNA pseudouridine synthesis"/>
    <property type="evidence" value="ECO:0007669"/>
    <property type="project" value="UniProtKB-UniRule"/>
</dbReference>
<dbReference type="PATRIC" id="fig|1423777.3.peg.1452"/>
<comment type="function">
    <text evidence="5">Responsible for synthesis of pseudouridine from uracil-55 in the psi GC loop of transfer RNAs.</text>
</comment>
<evidence type="ECO:0000313" key="9">
    <source>
        <dbReference type="Proteomes" id="UP000051686"/>
    </source>
</evidence>
<dbReference type="InterPro" id="IPR032819">
    <property type="entry name" value="TruB_C"/>
</dbReference>
<dbReference type="Gene3D" id="3.30.2350.10">
    <property type="entry name" value="Pseudouridine synthase"/>
    <property type="match status" value="1"/>
</dbReference>
<comment type="caution">
    <text evidence="8">The sequence shown here is derived from an EMBL/GenBank/DDBJ whole genome shotgun (WGS) entry which is preliminary data.</text>
</comment>
<dbReference type="HAMAP" id="MF_01080">
    <property type="entry name" value="TruB_bact"/>
    <property type="match status" value="1"/>
</dbReference>
<evidence type="ECO:0000256" key="3">
    <source>
        <dbReference type="ARBA" id="ARBA00022694"/>
    </source>
</evidence>
<feature type="domain" description="Pseudouridine synthase II N-terminal" evidence="6">
    <location>
        <begin position="23"/>
        <end position="179"/>
    </location>
</feature>
<evidence type="ECO:0000256" key="4">
    <source>
        <dbReference type="ARBA" id="ARBA00023235"/>
    </source>
</evidence>
<gene>
    <name evidence="5" type="primary">truB</name>
    <name evidence="8" type="ORF">FD46_GL001406</name>
</gene>
<keyword evidence="3 5" id="KW-0819">tRNA processing</keyword>
<dbReference type="STRING" id="1423777.FD46_GL001406"/>
<dbReference type="InterPro" id="IPR020103">
    <property type="entry name" value="PsdUridine_synth_cat_dom_sf"/>
</dbReference>
<evidence type="ECO:0000313" key="8">
    <source>
        <dbReference type="EMBL" id="KRL04281.1"/>
    </source>
</evidence>
<dbReference type="OrthoDB" id="9802309at2"/>
<accession>A0A0R1M8P5</accession>
<dbReference type="GO" id="GO:1990481">
    <property type="term" value="P:mRNA pseudouridine synthesis"/>
    <property type="evidence" value="ECO:0007669"/>
    <property type="project" value="TreeGrafter"/>
</dbReference>
<organism evidence="8 9">
    <name type="scientific">Liquorilactobacillus oeni DSM 19972</name>
    <dbReference type="NCBI Taxonomy" id="1423777"/>
    <lineage>
        <taxon>Bacteria</taxon>
        <taxon>Bacillati</taxon>
        <taxon>Bacillota</taxon>
        <taxon>Bacilli</taxon>
        <taxon>Lactobacillales</taxon>
        <taxon>Lactobacillaceae</taxon>
        <taxon>Liquorilactobacillus</taxon>
    </lineage>
</organism>
<dbReference type="GO" id="GO:0003723">
    <property type="term" value="F:RNA binding"/>
    <property type="evidence" value="ECO:0007669"/>
    <property type="project" value="InterPro"/>
</dbReference>
<dbReference type="CDD" id="cd02573">
    <property type="entry name" value="PseudoU_synth_EcTruB"/>
    <property type="match status" value="1"/>
</dbReference>
<dbReference type="GO" id="GO:0160148">
    <property type="term" value="F:tRNA pseudouridine(55) synthase activity"/>
    <property type="evidence" value="ECO:0007669"/>
    <property type="project" value="UniProtKB-EC"/>
</dbReference>
<dbReference type="PANTHER" id="PTHR13767">
    <property type="entry name" value="TRNA-PSEUDOURIDINE SYNTHASE"/>
    <property type="match status" value="1"/>
</dbReference>